<reference evidence="2 3" key="1">
    <citation type="submission" date="2018-10" db="EMBL/GenBank/DDBJ databases">
        <title>A high-quality apple genome assembly.</title>
        <authorList>
            <person name="Hu J."/>
        </authorList>
    </citation>
    <scope>NUCLEOTIDE SEQUENCE [LARGE SCALE GENOMIC DNA]</scope>
    <source>
        <strain evidence="3">cv. HFTH1</strain>
        <tissue evidence="2">Young leaf</tissue>
    </source>
</reference>
<evidence type="ECO:0000313" key="2">
    <source>
        <dbReference type="EMBL" id="RXI04142.1"/>
    </source>
</evidence>
<dbReference type="EMBL" id="RDQH01000329">
    <property type="protein sequence ID" value="RXI04142.1"/>
    <property type="molecule type" value="Genomic_DNA"/>
</dbReference>
<accession>A0A498KF21</accession>
<organism evidence="2 3">
    <name type="scientific">Malus domestica</name>
    <name type="common">Apple</name>
    <name type="synonym">Pyrus malus</name>
    <dbReference type="NCBI Taxonomy" id="3750"/>
    <lineage>
        <taxon>Eukaryota</taxon>
        <taxon>Viridiplantae</taxon>
        <taxon>Streptophyta</taxon>
        <taxon>Embryophyta</taxon>
        <taxon>Tracheophyta</taxon>
        <taxon>Spermatophyta</taxon>
        <taxon>Magnoliopsida</taxon>
        <taxon>eudicotyledons</taxon>
        <taxon>Gunneridae</taxon>
        <taxon>Pentapetalae</taxon>
        <taxon>rosids</taxon>
        <taxon>fabids</taxon>
        <taxon>Rosales</taxon>
        <taxon>Rosaceae</taxon>
        <taxon>Amygdaloideae</taxon>
        <taxon>Maleae</taxon>
        <taxon>Malus</taxon>
    </lineage>
</organism>
<keyword evidence="3" id="KW-1185">Reference proteome</keyword>
<sequence length="168" mass="19257">MKQKRIGTNINWDGRGGKRSTATLTPAGINSNNSMKASTLGHPNQLLHLFQRQISPQSIRGQTHHPGSTKIMETAGTLAFGYVFGFGGWERQIREKKRWILCYILWLLGEKNLICVSSSPFVLCMSESYWVYMGYWWHFLAVFELDVDLRRTSINPCTIPHHRDVVFA</sequence>
<name>A0A498KF21_MALDO</name>
<gene>
    <name evidence="2" type="ORF">DVH24_038416</name>
</gene>
<comment type="caution">
    <text evidence="2">The sequence shown here is derived from an EMBL/GenBank/DDBJ whole genome shotgun (WGS) entry which is preliminary data.</text>
</comment>
<evidence type="ECO:0000256" key="1">
    <source>
        <dbReference type="SAM" id="MobiDB-lite"/>
    </source>
</evidence>
<dbReference type="AlphaFoldDB" id="A0A498KF21"/>
<feature type="compositionally biased region" description="Polar residues" evidence="1">
    <location>
        <begin position="1"/>
        <end position="11"/>
    </location>
</feature>
<feature type="region of interest" description="Disordered" evidence="1">
    <location>
        <begin position="1"/>
        <end position="20"/>
    </location>
</feature>
<protein>
    <submittedName>
        <fullName evidence="2">Uncharacterized protein</fullName>
    </submittedName>
</protein>
<proteinExistence type="predicted"/>
<dbReference type="Proteomes" id="UP000290289">
    <property type="component" value="Chromosome 3"/>
</dbReference>
<evidence type="ECO:0000313" key="3">
    <source>
        <dbReference type="Proteomes" id="UP000290289"/>
    </source>
</evidence>